<dbReference type="InterPro" id="IPR010982">
    <property type="entry name" value="Lambda_DNA-bd_dom_sf"/>
</dbReference>
<evidence type="ECO:0000313" key="2">
    <source>
        <dbReference type="EMBL" id="TWU02869.1"/>
    </source>
</evidence>
<organism evidence="2 3">
    <name type="scientific">Stieleria varia</name>
    <dbReference type="NCBI Taxonomy" id="2528005"/>
    <lineage>
        <taxon>Bacteria</taxon>
        <taxon>Pseudomonadati</taxon>
        <taxon>Planctomycetota</taxon>
        <taxon>Planctomycetia</taxon>
        <taxon>Pirellulales</taxon>
        <taxon>Pirellulaceae</taxon>
        <taxon>Stieleria</taxon>
    </lineage>
</organism>
<accession>A0A5C6AUJ3</accession>
<dbReference type="AlphaFoldDB" id="A0A5C6AUJ3"/>
<dbReference type="Pfam" id="PF13560">
    <property type="entry name" value="HTH_31"/>
    <property type="match status" value="1"/>
</dbReference>
<feature type="domain" description="HTH cro/C1-type" evidence="1">
    <location>
        <begin position="8"/>
        <end position="66"/>
    </location>
</feature>
<dbReference type="InterPro" id="IPR001387">
    <property type="entry name" value="Cro/C1-type_HTH"/>
</dbReference>
<dbReference type="CDD" id="cd00093">
    <property type="entry name" value="HTH_XRE"/>
    <property type="match status" value="1"/>
</dbReference>
<comment type="caution">
    <text evidence="2">The sequence shown here is derived from an EMBL/GenBank/DDBJ whole genome shotgun (WGS) entry which is preliminary data.</text>
</comment>
<reference evidence="2 3" key="1">
    <citation type="submission" date="2019-02" db="EMBL/GenBank/DDBJ databases">
        <title>Deep-cultivation of Planctomycetes and their phenomic and genomic characterization uncovers novel biology.</title>
        <authorList>
            <person name="Wiegand S."/>
            <person name="Jogler M."/>
            <person name="Boedeker C."/>
            <person name="Pinto D."/>
            <person name="Vollmers J."/>
            <person name="Rivas-Marin E."/>
            <person name="Kohn T."/>
            <person name="Peeters S.H."/>
            <person name="Heuer A."/>
            <person name="Rast P."/>
            <person name="Oberbeckmann S."/>
            <person name="Bunk B."/>
            <person name="Jeske O."/>
            <person name="Meyerdierks A."/>
            <person name="Storesund J.E."/>
            <person name="Kallscheuer N."/>
            <person name="Luecker S."/>
            <person name="Lage O.M."/>
            <person name="Pohl T."/>
            <person name="Merkel B.J."/>
            <person name="Hornburger P."/>
            <person name="Mueller R.-W."/>
            <person name="Bruemmer F."/>
            <person name="Labrenz M."/>
            <person name="Spormann A.M."/>
            <person name="Op Den Camp H."/>
            <person name="Overmann J."/>
            <person name="Amann R."/>
            <person name="Jetten M.S.M."/>
            <person name="Mascher T."/>
            <person name="Medema M.H."/>
            <person name="Devos D.P."/>
            <person name="Kaster A.-K."/>
            <person name="Ovreas L."/>
            <person name="Rohde M."/>
            <person name="Galperin M.Y."/>
            <person name="Jogler C."/>
        </authorList>
    </citation>
    <scope>NUCLEOTIDE SEQUENCE [LARGE SCALE GENOMIC DNA]</scope>
    <source>
        <strain evidence="2 3">Pla52n</strain>
    </source>
</reference>
<protein>
    <submittedName>
        <fullName evidence="2">HTH-type transcriptional repressor RghR</fullName>
    </submittedName>
</protein>
<sequence>MNAFGEKIRELRKAKGFSLRTLAPLVGVGYSYLSKVENGKLDFGDSPSEALIHRLADTLDGDEDELLLMAGRIPDSISRRILDQPELFRALANCDTATLKNIADRVQSETENQGVLPR</sequence>
<dbReference type="RefSeq" id="WP_146521115.1">
    <property type="nucleotide sequence ID" value="NZ_CP151726.1"/>
</dbReference>
<dbReference type="SUPFAM" id="SSF47413">
    <property type="entry name" value="lambda repressor-like DNA-binding domains"/>
    <property type="match status" value="1"/>
</dbReference>
<dbReference type="SMART" id="SM00530">
    <property type="entry name" value="HTH_XRE"/>
    <property type="match status" value="1"/>
</dbReference>
<evidence type="ECO:0000313" key="3">
    <source>
        <dbReference type="Proteomes" id="UP000320176"/>
    </source>
</evidence>
<dbReference type="Gene3D" id="1.10.260.40">
    <property type="entry name" value="lambda repressor-like DNA-binding domains"/>
    <property type="match status" value="1"/>
</dbReference>
<name>A0A5C6AUJ3_9BACT</name>
<evidence type="ECO:0000259" key="1">
    <source>
        <dbReference type="PROSITE" id="PS50943"/>
    </source>
</evidence>
<dbReference type="OrthoDB" id="288015at2"/>
<keyword evidence="3" id="KW-1185">Reference proteome</keyword>
<dbReference type="GO" id="GO:0003677">
    <property type="term" value="F:DNA binding"/>
    <property type="evidence" value="ECO:0007669"/>
    <property type="project" value="InterPro"/>
</dbReference>
<dbReference type="PROSITE" id="PS50943">
    <property type="entry name" value="HTH_CROC1"/>
    <property type="match status" value="1"/>
</dbReference>
<gene>
    <name evidence="2" type="primary">rghR</name>
    <name evidence="2" type="ORF">Pla52n_39290</name>
</gene>
<dbReference type="Proteomes" id="UP000320176">
    <property type="component" value="Unassembled WGS sequence"/>
</dbReference>
<proteinExistence type="predicted"/>
<dbReference type="EMBL" id="SJPN01000004">
    <property type="protein sequence ID" value="TWU02869.1"/>
    <property type="molecule type" value="Genomic_DNA"/>
</dbReference>